<evidence type="ECO:0000256" key="1">
    <source>
        <dbReference type="SAM" id="MobiDB-lite"/>
    </source>
</evidence>
<reference evidence="2" key="1">
    <citation type="submission" date="2024-06" db="EMBL/GenBank/DDBJ databases">
        <authorList>
            <person name="Liu X."/>
            <person name="Lenzi L."/>
            <person name="Haldenby T S."/>
            <person name="Uol C."/>
        </authorList>
    </citation>
    <scope>NUCLEOTIDE SEQUENCE</scope>
</reference>
<dbReference type="Proteomes" id="UP001497525">
    <property type="component" value="Unassembled WGS sequence"/>
</dbReference>
<feature type="region of interest" description="Disordered" evidence="1">
    <location>
        <begin position="130"/>
        <end position="185"/>
    </location>
</feature>
<dbReference type="AlphaFoldDB" id="A0AAV2T6B6"/>
<dbReference type="EMBL" id="CAXLJL010000101">
    <property type="protein sequence ID" value="CAL5131746.1"/>
    <property type="molecule type" value="Genomic_DNA"/>
</dbReference>
<evidence type="ECO:0000313" key="2">
    <source>
        <dbReference type="EMBL" id="CAL5131746.1"/>
    </source>
</evidence>
<organism evidence="2 3">
    <name type="scientific">Calicophoron daubneyi</name>
    <name type="common">Rumen fluke</name>
    <name type="synonym">Paramphistomum daubneyi</name>
    <dbReference type="NCBI Taxonomy" id="300641"/>
    <lineage>
        <taxon>Eukaryota</taxon>
        <taxon>Metazoa</taxon>
        <taxon>Spiralia</taxon>
        <taxon>Lophotrochozoa</taxon>
        <taxon>Platyhelminthes</taxon>
        <taxon>Trematoda</taxon>
        <taxon>Digenea</taxon>
        <taxon>Plagiorchiida</taxon>
        <taxon>Pronocephalata</taxon>
        <taxon>Paramphistomoidea</taxon>
        <taxon>Paramphistomidae</taxon>
        <taxon>Calicophoron</taxon>
    </lineage>
</organism>
<gene>
    <name evidence="2" type="ORF">CDAUBV1_LOCUS4294</name>
</gene>
<evidence type="ECO:0000313" key="3">
    <source>
        <dbReference type="Proteomes" id="UP001497525"/>
    </source>
</evidence>
<comment type="caution">
    <text evidence="2">The sequence shown here is derived from an EMBL/GenBank/DDBJ whole genome shotgun (WGS) entry which is preliminary data.</text>
</comment>
<name>A0AAV2T6B6_CALDB</name>
<protein>
    <submittedName>
        <fullName evidence="2">Uncharacterized protein</fullName>
    </submittedName>
</protein>
<feature type="region of interest" description="Disordered" evidence="1">
    <location>
        <begin position="69"/>
        <end position="114"/>
    </location>
</feature>
<feature type="compositionally biased region" description="Polar residues" evidence="1">
    <location>
        <begin position="130"/>
        <end position="141"/>
    </location>
</feature>
<accession>A0AAV2T6B6</accession>
<feature type="compositionally biased region" description="Polar residues" evidence="1">
    <location>
        <begin position="100"/>
        <end position="114"/>
    </location>
</feature>
<sequence length="309" mass="34440">MGNKGAKPQGGSSVLPTVAQVPFGSYDPKHYATPNGFSFPDHYQALDVNRHRGLGKTVDSSVYLSRGGHINSGRHVQAGNAIPLRTQRPRSLGRQRPNQEESNSNNVIGSKTNNLDSIGSSYSLNRQSCRSAMSAQVTPGTAQVFRLTDPGGDHPRRSQAKPEYPKPNADRKPRNRSNKFSSSRSLASCNGRYNLLDAIPSLRRLGELLREFSSLFLVLPEGLREALNDILDFTVLDNIPENWDRRQDISASVQTNLVTIGELIPLMNQHLIISQDLFQAIHRMEEKLRTFETIMRQLSTYNPPNNPRV</sequence>
<proteinExistence type="predicted"/>